<proteinExistence type="predicted"/>
<evidence type="ECO:0000256" key="1">
    <source>
        <dbReference type="SAM" id="Coils"/>
    </source>
</evidence>
<name>A0A1Y0CBX7_9MYCO</name>
<dbReference type="AlphaFoldDB" id="A0A1Y0CBX7"/>
<sequence length="842" mass="89614">MADRIQSISVQRGDEKTPKQRAQEAADARSPEAIAALDRDAINAATPEQRLAMIDVLNSSGTQFQRIQLPYLWDAFGDQLRATAEANGDRWKKSFTVAASLMRSNYNVVQSRTMFVRDVVHVANDYLDVNEQYCKSEFGRFGLTESGDIPIGPPTADQAHALESTRNDAAKLAADQEAMADLRNVVVGYTNIESPPGGTGAPVYVGQQARFDPDNAPGAGPQPDDLAKGMKTWEEVKKQYDALDRLIRARLMVNPTLFPLARGTPEDASKTKAVAAGSQTDALKTIGDGLKGVLDNIGKARPMLSVLAPDLEPIHGQLIAGTRTGSPDRNWKTSAFYSAIAADMVEERKPGPWWEALGLAAAELGAYVVAGLATGGTALAIGLAAKGAMNTALAAGKADAMQSAYGATTTEEMSLITEGQVNAAQAELIETAAFALIDTVFAAGAVRGALREVLHFEKAAAEGATRAATAANKWMAKEAAKEATAEAKSALPALQAEAANAQKALEDARSAAQSATPEESARAAAAVKRAEEASEKARGLLQATQEAAEGKRVARAAPVVDPNGLGSKASYDATVKAARKEIGSAWKTMTSAEREAKVVKIVQDRMAAQGIPDFAAVIHTPGKGGAAADWVTWSLHIDPALLDGLHSMEDVVSLVYHEAVHFEDFINVARLKLGENLTPSQVQQLLGIDQRGLTAAVNRGKLLPAAAEYTRAKAVFESIWGVNKGARDAIYRTMTLTKLDFELEQLRFNSVVDQQTGQLRPGKTTADLQTAQQYYQQKAAAHAASIRAYEQLPEEVQAYGAQEALLQSFERADFRRKLNMAIAAVVAAGLSAAGLSQLAEEK</sequence>
<keyword evidence="4" id="KW-1185">Reference proteome</keyword>
<keyword evidence="1" id="KW-0175">Coiled coil</keyword>
<dbReference type="Proteomes" id="UP000195331">
    <property type="component" value="Chromosome"/>
</dbReference>
<dbReference type="KEGG" id="mdx:BTO20_33160"/>
<dbReference type="EMBL" id="CP020809">
    <property type="protein sequence ID" value="ART72770.1"/>
    <property type="molecule type" value="Genomic_DNA"/>
</dbReference>
<feature type="compositionally biased region" description="Basic and acidic residues" evidence="2">
    <location>
        <begin position="12"/>
        <end position="30"/>
    </location>
</feature>
<gene>
    <name evidence="3" type="ORF">BTO20_33160</name>
</gene>
<reference evidence="3 4" key="1">
    <citation type="submission" date="2017-04" db="EMBL/GenBank/DDBJ databases">
        <title>Whole Genome Sequence of 1,4-Dioxane Degrading Bacterium Mycobacterium dioxanotrophicus PH-06.</title>
        <authorList>
            <person name="He Y."/>
        </authorList>
    </citation>
    <scope>NUCLEOTIDE SEQUENCE [LARGE SCALE GENOMIC DNA]</scope>
    <source>
        <strain evidence="3 4">PH-06</strain>
    </source>
</reference>
<feature type="coiled-coil region" evidence="1">
    <location>
        <begin position="491"/>
        <end position="547"/>
    </location>
</feature>
<feature type="compositionally biased region" description="Polar residues" evidence="2">
    <location>
        <begin position="1"/>
        <end position="10"/>
    </location>
</feature>
<organism evidence="3 4">
    <name type="scientific">Mycobacterium dioxanotrophicus</name>
    <dbReference type="NCBI Taxonomy" id="482462"/>
    <lineage>
        <taxon>Bacteria</taxon>
        <taxon>Bacillati</taxon>
        <taxon>Actinomycetota</taxon>
        <taxon>Actinomycetes</taxon>
        <taxon>Mycobacteriales</taxon>
        <taxon>Mycobacteriaceae</taxon>
        <taxon>Mycobacterium</taxon>
    </lineage>
</organism>
<evidence type="ECO:0000256" key="2">
    <source>
        <dbReference type="SAM" id="MobiDB-lite"/>
    </source>
</evidence>
<evidence type="ECO:0000313" key="4">
    <source>
        <dbReference type="Proteomes" id="UP000195331"/>
    </source>
</evidence>
<accession>A0A1Y0CBX7</accession>
<feature type="region of interest" description="Disordered" evidence="2">
    <location>
        <begin position="1"/>
        <end position="30"/>
    </location>
</feature>
<protein>
    <submittedName>
        <fullName evidence="3">Uncharacterized protein</fullName>
    </submittedName>
</protein>
<evidence type="ECO:0000313" key="3">
    <source>
        <dbReference type="EMBL" id="ART72770.1"/>
    </source>
</evidence>